<dbReference type="GO" id="GO:0005829">
    <property type="term" value="C:cytosol"/>
    <property type="evidence" value="ECO:0007669"/>
    <property type="project" value="TreeGrafter"/>
</dbReference>
<dbReference type="InterPro" id="IPR013766">
    <property type="entry name" value="Thioredoxin_domain"/>
</dbReference>
<evidence type="ECO:0000256" key="5">
    <source>
        <dbReference type="ARBA" id="ARBA00023284"/>
    </source>
</evidence>
<dbReference type="InterPro" id="IPR036249">
    <property type="entry name" value="Thioredoxin-like_sf"/>
</dbReference>
<dbReference type="GO" id="GO:0015035">
    <property type="term" value="F:protein-disulfide reductase activity"/>
    <property type="evidence" value="ECO:0007669"/>
    <property type="project" value="InterPro"/>
</dbReference>
<proteinExistence type="inferred from homology"/>
<comment type="caution">
    <text evidence="8">The sequence shown here is derived from an EMBL/GenBank/DDBJ whole genome shotgun (WGS) entry which is preliminary data.</text>
</comment>
<keyword evidence="3" id="KW-0249">Electron transport</keyword>
<dbReference type="AlphaFoldDB" id="A0A3A8JG25"/>
<evidence type="ECO:0000313" key="8">
    <source>
        <dbReference type="EMBL" id="RKG93936.1"/>
    </source>
</evidence>
<gene>
    <name evidence="8" type="ORF">D7X32_43375</name>
</gene>
<dbReference type="Pfam" id="PF00085">
    <property type="entry name" value="Thioredoxin"/>
    <property type="match status" value="1"/>
</dbReference>
<dbReference type="PANTHER" id="PTHR45663">
    <property type="entry name" value="GEO12009P1"/>
    <property type="match status" value="1"/>
</dbReference>
<evidence type="ECO:0000256" key="2">
    <source>
        <dbReference type="ARBA" id="ARBA00022448"/>
    </source>
</evidence>
<evidence type="ECO:0000256" key="1">
    <source>
        <dbReference type="ARBA" id="ARBA00008987"/>
    </source>
</evidence>
<evidence type="ECO:0000256" key="6">
    <source>
        <dbReference type="PIRNR" id="PIRNR000077"/>
    </source>
</evidence>
<organism evidence="8 9">
    <name type="scientific">Corallococcus carmarthensis</name>
    <dbReference type="NCBI Taxonomy" id="2316728"/>
    <lineage>
        <taxon>Bacteria</taxon>
        <taxon>Pseudomonadati</taxon>
        <taxon>Myxococcota</taxon>
        <taxon>Myxococcia</taxon>
        <taxon>Myxococcales</taxon>
        <taxon>Cystobacterineae</taxon>
        <taxon>Myxococcaceae</taxon>
        <taxon>Corallococcus</taxon>
    </lineage>
</organism>
<dbReference type="InterPro" id="IPR005746">
    <property type="entry name" value="Thioredoxin"/>
</dbReference>
<dbReference type="GO" id="GO:0045454">
    <property type="term" value="P:cell redox homeostasis"/>
    <property type="evidence" value="ECO:0007669"/>
    <property type="project" value="TreeGrafter"/>
</dbReference>
<keyword evidence="2" id="KW-0813">Transport</keyword>
<name>A0A3A8JG25_9BACT</name>
<keyword evidence="5" id="KW-0676">Redox-active center</keyword>
<evidence type="ECO:0000256" key="4">
    <source>
        <dbReference type="ARBA" id="ARBA00023157"/>
    </source>
</evidence>
<sequence length="113" mass="13145">MSFEETMRLEHFTERSFQQQVLASEQVVLMYFWAPWCPEEYRGMDAWVERVTSRHADAVKGVKVDVEQEPVLAERYIIRAVPTLLVFKGGQMVDRAVGAMTRTAIRRMLEGHL</sequence>
<keyword evidence="9" id="KW-1185">Reference proteome</keyword>
<keyword evidence="4" id="KW-1015">Disulfide bond</keyword>
<dbReference type="CDD" id="cd02947">
    <property type="entry name" value="TRX_family"/>
    <property type="match status" value="1"/>
</dbReference>
<evidence type="ECO:0000313" key="9">
    <source>
        <dbReference type="Proteomes" id="UP000268313"/>
    </source>
</evidence>
<dbReference type="SUPFAM" id="SSF52833">
    <property type="entry name" value="Thioredoxin-like"/>
    <property type="match status" value="1"/>
</dbReference>
<dbReference type="PANTHER" id="PTHR45663:SF11">
    <property type="entry name" value="GEO12009P1"/>
    <property type="match status" value="1"/>
</dbReference>
<dbReference type="PIRSF" id="PIRSF000077">
    <property type="entry name" value="Thioredoxin"/>
    <property type="match status" value="1"/>
</dbReference>
<dbReference type="Proteomes" id="UP000268313">
    <property type="component" value="Unassembled WGS sequence"/>
</dbReference>
<protein>
    <recommendedName>
        <fullName evidence="6">Thioredoxin</fullName>
    </recommendedName>
</protein>
<evidence type="ECO:0000259" key="7">
    <source>
        <dbReference type="PROSITE" id="PS51352"/>
    </source>
</evidence>
<feature type="domain" description="Thioredoxin" evidence="7">
    <location>
        <begin position="1"/>
        <end position="113"/>
    </location>
</feature>
<dbReference type="EMBL" id="RAWE01000382">
    <property type="protein sequence ID" value="RKG93936.1"/>
    <property type="molecule type" value="Genomic_DNA"/>
</dbReference>
<dbReference type="PROSITE" id="PS51352">
    <property type="entry name" value="THIOREDOXIN_2"/>
    <property type="match status" value="1"/>
</dbReference>
<dbReference type="Gene3D" id="3.40.30.10">
    <property type="entry name" value="Glutaredoxin"/>
    <property type="match status" value="1"/>
</dbReference>
<comment type="similarity">
    <text evidence="1 6">Belongs to the thioredoxin family.</text>
</comment>
<accession>A0A3A8JG25</accession>
<evidence type="ECO:0000256" key="3">
    <source>
        <dbReference type="ARBA" id="ARBA00022982"/>
    </source>
</evidence>
<reference evidence="9" key="1">
    <citation type="submission" date="2018-09" db="EMBL/GenBank/DDBJ databases">
        <authorList>
            <person name="Livingstone P.G."/>
            <person name="Whitworth D.E."/>
        </authorList>
    </citation>
    <scope>NUCLEOTIDE SEQUENCE [LARGE SCALE GENOMIC DNA]</scope>
    <source>
        <strain evidence="9">CA043D</strain>
    </source>
</reference>